<feature type="transmembrane region" description="Helical" evidence="6">
    <location>
        <begin position="83"/>
        <end position="101"/>
    </location>
</feature>
<protein>
    <recommendedName>
        <fullName evidence="7">Major facilitator superfamily (MFS) profile domain-containing protein</fullName>
    </recommendedName>
</protein>
<evidence type="ECO:0000256" key="4">
    <source>
        <dbReference type="ARBA" id="ARBA00023136"/>
    </source>
</evidence>
<dbReference type="PANTHER" id="PTHR23501">
    <property type="entry name" value="MAJOR FACILITATOR SUPERFAMILY"/>
    <property type="match status" value="1"/>
</dbReference>
<feature type="transmembrane region" description="Helical" evidence="6">
    <location>
        <begin position="113"/>
        <end position="132"/>
    </location>
</feature>
<feature type="transmembrane region" description="Helical" evidence="6">
    <location>
        <begin position="509"/>
        <end position="528"/>
    </location>
</feature>
<evidence type="ECO:0000256" key="6">
    <source>
        <dbReference type="SAM" id="Phobius"/>
    </source>
</evidence>
<keyword evidence="2 6" id="KW-0812">Transmembrane</keyword>
<name>A0A6H0XRJ4_9PEZI</name>
<dbReference type="InterPro" id="IPR020846">
    <property type="entry name" value="MFS_dom"/>
</dbReference>
<accession>A0A6H0XRJ4</accession>
<evidence type="ECO:0000256" key="2">
    <source>
        <dbReference type="ARBA" id="ARBA00022692"/>
    </source>
</evidence>
<gene>
    <name evidence="8" type="ORF">AMS68_002607</name>
</gene>
<feature type="transmembrane region" description="Helical" evidence="6">
    <location>
        <begin position="339"/>
        <end position="364"/>
    </location>
</feature>
<dbReference type="Proteomes" id="UP000503462">
    <property type="component" value="Chromosome 2"/>
</dbReference>
<dbReference type="Gene3D" id="1.20.1250.20">
    <property type="entry name" value="MFS general substrate transporter like domains"/>
    <property type="match status" value="1"/>
</dbReference>
<evidence type="ECO:0000256" key="5">
    <source>
        <dbReference type="SAM" id="MobiDB-lite"/>
    </source>
</evidence>
<evidence type="ECO:0000256" key="3">
    <source>
        <dbReference type="ARBA" id="ARBA00022989"/>
    </source>
</evidence>
<dbReference type="GO" id="GO:0000329">
    <property type="term" value="C:fungal-type vacuole membrane"/>
    <property type="evidence" value="ECO:0007669"/>
    <property type="project" value="TreeGrafter"/>
</dbReference>
<feature type="domain" description="Major facilitator superfamily (MFS) profile" evidence="7">
    <location>
        <begin position="49"/>
        <end position="535"/>
    </location>
</feature>
<dbReference type="PANTHER" id="PTHR23501:SF6">
    <property type="entry name" value="MULTIDRUG TRANSPORTER, PUTATIVE (AFU_ORTHOLOGUE AFUA_3G14560)-RELATED"/>
    <property type="match status" value="1"/>
</dbReference>
<feature type="transmembrane region" description="Helical" evidence="6">
    <location>
        <begin position="399"/>
        <end position="422"/>
    </location>
</feature>
<dbReference type="InterPro" id="IPR036259">
    <property type="entry name" value="MFS_trans_sf"/>
</dbReference>
<keyword evidence="4 6" id="KW-0472">Membrane</keyword>
<feature type="region of interest" description="Disordered" evidence="5">
    <location>
        <begin position="1"/>
        <end position="25"/>
    </location>
</feature>
<feature type="transmembrane region" description="Helical" evidence="6">
    <location>
        <begin position="268"/>
        <end position="291"/>
    </location>
</feature>
<proteinExistence type="predicted"/>
<dbReference type="AlphaFoldDB" id="A0A6H0XRJ4"/>
<dbReference type="Pfam" id="PF07690">
    <property type="entry name" value="MFS_1"/>
    <property type="match status" value="1"/>
</dbReference>
<dbReference type="EMBL" id="CP051140">
    <property type="protein sequence ID" value="QIW97089.1"/>
    <property type="molecule type" value="Genomic_DNA"/>
</dbReference>
<organism evidence="8 9">
    <name type="scientific">Peltaster fructicola</name>
    <dbReference type="NCBI Taxonomy" id="286661"/>
    <lineage>
        <taxon>Eukaryota</taxon>
        <taxon>Fungi</taxon>
        <taxon>Dikarya</taxon>
        <taxon>Ascomycota</taxon>
        <taxon>Pezizomycotina</taxon>
        <taxon>Dothideomycetes</taxon>
        <taxon>Dothideomycetes incertae sedis</taxon>
        <taxon>Peltaster</taxon>
    </lineage>
</organism>
<dbReference type="GO" id="GO:0015174">
    <property type="term" value="F:basic amino acid transmembrane transporter activity"/>
    <property type="evidence" value="ECO:0007669"/>
    <property type="project" value="TreeGrafter"/>
</dbReference>
<feature type="transmembrane region" description="Helical" evidence="6">
    <location>
        <begin position="243"/>
        <end position="262"/>
    </location>
</feature>
<dbReference type="SUPFAM" id="SSF103473">
    <property type="entry name" value="MFS general substrate transporter"/>
    <property type="match status" value="1"/>
</dbReference>
<evidence type="ECO:0000313" key="9">
    <source>
        <dbReference type="Proteomes" id="UP000503462"/>
    </source>
</evidence>
<evidence type="ECO:0000313" key="8">
    <source>
        <dbReference type="EMBL" id="QIW97089.1"/>
    </source>
</evidence>
<keyword evidence="9" id="KW-1185">Reference proteome</keyword>
<dbReference type="InterPro" id="IPR011701">
    <property type="entry name" value="MFS"/>
</dbReference>
<feature type="transmembrane region" description="Helical" evidence="6">
    <location>
        <begin position="138"/>
        <end position="161"/>
    </location>
</feature>
<feature type="transmembrane region" description="Helical" evidence="6">
    <location>
        <begin position="298"/>
        <end position="319"/>
    </location>
</feature>
<keyword evidence="3 6" id="KW-1133">Transmembrane helix</keyword>
<reference evidence="8 9" key="1">
    <citation type="journal article" date="2016" name="Sci. Rep.">
        <title>Peltaster fructicola genome reveals evolution from an invasive phytopathogen to an ectophytic parasite.</title>
        <authorList>
            <person name="Xu C."/>
            <person name="Chen H."/>
            <person name="Gleason M.L."/>
            <person name="Xu J.R."/>
            <person name="Liu H."/>
            <person name="Zhang R."/>
            <person name="Sun G."/>
        </authorList>
    </citation>
    <scope>NUCLEOTIDE SEQUENCE [LARGE SCALE GENOMIC DNA]</scope>
    <source>
        <strain evidence="8 9">LNHT1506</strain>
    </source>
</reference>
<dbReference type="OrthoDB" id="4160219at2759"/>
<feature type="transmembrane region" description="Helical" evidence="6">
    <location>
        <begin position="46"/>
        <end position="71"/>
    </location>
</feature>
<comment type="subcellular location">
    <subcellularLocation>
        <location evidence="1">Membrane</location>
        <topology evidence="1">Multi-pass membrane protein</topology>
    </subcellularLocation>
</comment>
<feature type="transmembrane region" description="Helical" evidence="6">
    <location>
        <begin position="202"/>
        <end position="222"/>
    </location>
</feature>
<evidence type="ECO:0000259" key="7">
    <source>
        <dbReference type="PROSITE" id="PS50850"/>
    </source>
</evidence>
<feature type="transmembrane region" description="Helical" evidence="6">
    <location>
        <begin position="371"/>
        <end position="393"/>
    </location>
</feature>
<dbReference type="PROSITE" id="PS50850">
    <property type="entry name" value="MFS"/>
    <property type="match status" value="1"/>
</dbReference>
<evidence type="ECO:0000256" key="1">
    <source>
        <dbReference type="ARBA" id="ARBA00004141"/>
    </source>
</evidence>
<sequence length="555" mass="58595">MTQHHEPTETSALLAPPPTSADASPIARLDGESNEAGGPKLSTLRLAVATAALASLIFLQATGISLLSTIQTAIADDLQAYDSTTWFTSSYLIAMSSVGPLNGKLAIVFSPRICIVVSSIILGLGTLVAGLSNTFTTFVVGRGICGVGSAGIFTISIILVLDLSSPERRGLGIGILNTGYTIGVAGGAILAGALLPLIGWRWIFLMQTPLSMLAGVALFFSIPKDLGMSKQSTKSIGWQLARLDYFGAIALTASIVLLLYAASALEKIPVLPLALSLVTLTAFVLIELYWASDPIIPVSLLTSRGLLLSCLAQIGYMMARWSVLFYSPAYTIALRSWSPAVAGMMLIPTNTGFALGGILAGWLHIRRHASYYWPTLTAYIIFPLTLIWLSALTTGDSEIAWVILDVLICGLVTGAALNYNLAHVLYVTPKSTHYVASSLLATFRGFSASFGSAVGGGLFTRTLYQALTEGFAKEGLQKEKLVHQLLGAPALVQSLEGIDRKVAIAGYEAAFSTLFLAGAGLAATMILLQAGTGWRAAPEEDDLDREVDDRDSTVG</sequence>
<feature type="transmembrane region" description="Helical" evidence="6">
    <location>
        <begin position="173"/>
        <end position="196"/>
    </location>
</feature>